<protein>
    <submittedName>
        <fullName evidence="1">Uncharacterized protein</fullName>
    </submittedName>
</protein>
<reference evidence="2" key="1">
    <citation type="submission" date="2016-03" db="EMBL/GenBank/DDBJ databases">
        <authorList>
            <person name="Ray J."/>
            <person name="Price M."/>
            <person name="Deutschbauer A."/>
        </authorList>
    </citation>
    <scope>NUCLEOTIDE SEQUENCE [LARGE SCALE GENOMIC DNA]</scope>
    <source>
        <strain evidence="2">FW300-N1B4</strain>
    </source>
</reference>
<sequence>MPKQKPKIPLSERILDAELRCNRWLADGNAAREAGDMAEANTCYAKSQYWLDRFNHLSGRGDKAPPTE</sequence>
<dbReference type="AlphaFoldDB" id="A0A161Z9W4"/>
<organism evidence="1 2">
    <name type="scientific">Pseudomonas fluorescens</name>
    <dbReference type="NCBI Taxonomy" id="294"/>
    <lineage>
        <taxon>Bacteria</taxon>
        <taxon>Pseudomonadati</taxon>
        <taxon>Pseudomonadota</taxon>
        <taxon>Gammaproteobacteria</taxon>
        <taxon>Pseudomonadales</taxon>
        <taxon>Pseudomonadaceae</taxon>
        <taxon>Pseudomonas</taxon>
    </lineage>
</organism>
<dbReference type="OrthoDB" id="9256137at2"/>
<comment type="caution">
    <text evidence="1">The sequence shown here is derived from an EMBL/GenBank/DDBJ whole genome shotgun (WGS) entry which is preliminary data.</text>
</comment>
<proteinExistence type="predicted"/>
<dbReference type="RefSeq" id="WP_063340554.1">
    <property type="nucleotide sequence ID" value="NZ_LUKJ01000002.1"/>
</dbReference>
<evidence type="ECO:0000313" key="1">
    <source>
        <dbReference type="EMBL" id="KZN20507.1"/>
    </source>
</evidence>
<evidence type="ECO:0000313" key="2">
    <source>
        <dbReference type="Proteomes" id="UP000076489"/>
    </source>
</evidence>
<dbReference type="EMBL" id="LUKJ01000002">
    <property type="protein sequence ID" value="KZN20507.1"/>
    <property type="molecule type" value="Genomic_DNA"/>
</dbReference>
<reference evidence="1 2" key="2">
    <citation type="journal article" date="2018" name="Nature">
        <title>Mutant phenotypes for thousands of bacterial genes of unknown function.</title>
        <authorList>
            <person name="Price M.N."/>
            <person name="Wetmore K.M."/>
            <person name="Waters R.J."/>
            <person name="Callaghan M."/>
            <person name="Ray J."/>
            <person name="Liu H."/>
            <person name="Kuehl J.V."/>
            <person name="Melnyk R.A."/>
            <person name="Lamson J.S."/>
            <person name="Suh Y."/>
            <person name="Carlson H.K."/>
            <person name="Esquivel Z."/>
            <person name="Sadeeshkumar H."/>
            <person name="Chakraborty R."/>
            <person name="Zane G.M."/>
            <person name="Rubin B.E."/>
            <person name="Wall J.D."/>
            <person name="Visel A."/>
            <person name="Bristow J."/>
            <person name="Blow M.J."/>
            <person name="Arkin A.P."/>
            <person name="Deutschbauer A.M."/>
        </authorList>
    </citation>
    <scope>NUCLEOTIDE SEQUENCE [LARGE SCALE GENOMIC DNA]</scope>
    <source>
        <strain evidence="1 2">FW300-N1B4</strain>
    </source>
</reference>
<accession>A0A161Z9W4</accession>
<name>A0A161Z9W4_PSEFL</name>
<gene>
    <name evidence="1" type="ORF">A1D17_02910</name>
</gene>
<dbReference type="Proteomes" id="UP000076489">
    <property type="component" value="Unassembled WGS sequence"/>
</dbReference>